<comment type="caution">
    <text evidence="7">The sequence shown here is derived from an EMBL/GenBank/DDBJ whole genome shotgun (WGS) entry which is preliminary data.</text>
</comment>
<gene>
    <name evidence="7" type="primary">mshL</name>
    <name evidence="7" type="ORF">JWV37_11310</name>
</gene>
<dbReference type="InterPro" id="IPR011514">
    <property type="entry name" value="Secretin_N_2"/>
</dbReference>
<evidence type="ECO:0000256" key="3">
    <source>
        <dbReference type="ARBA" id="ARBA00023136"/>
    </source>
</evidence>
<dbReference type="InterPro" id="IPR013358">
    <property type="entry name" value="Pilus_biogenesis_MshL"/>
</dbReference>
<dbReference type="Pfam" id="PF07655">
    <property type="entry name" value="Secretin_N_2"/>
    <property type="match status" value="1"/>
</dbReference>
<reference evidence="7 8" key="3">
    <citation type="submission" date="2021-02" db="EMBL/GenBank/DDBJ databases">
        <authorList>
            <person name="Merkel A.Y."/>
        </authorList>
    </citation>
    <scope>NUCLEOTIDE SEQUENCE [LARGE SCALE GENOMIC DNA]</scope>
    <source>
        <strain evidence="7 8">T05b</strain>
    </source>
</reference>
<evidence type="ECO:0000259" key="6">
    <source>
        <dbReference type="Pfam" id="PF07655"/>
    </source>
</evidence>
<keyword evidence="8" id="KW-1185">Reference proteome</keyword>
<dbReference type="InterPro" id="IPR004846">
    <property type="entry name" value="T2SS/T3SS_dom"/>
</dbReference>
<organism evidence="7 8">
    <name type="scientific">Sulfurospirillum tamanense</name>
    <dbReference type="NCBI Taxonomy" id="2813362"/>
    <lineage>
        <taxon>Bacteria</taxon>
        <taxon>Pseudomonadati</taxon>
        <taxon>Campylobacterota</taxon>
        <taxon>Epsilonproteobacteria</taxon>
        <taxon>Campylobacterales</taxon>
        <taxon>Sulfurospirillaceae</taxon>
        <taxon>Sulfurospirillum</taxon>
    </lineage>
</organism>
<dbReference type="Pfam" id="PF00263">
    <property type="entry name" value="Secretin"/>
    <property type="match status" value="1"/>
</dbReference>
<comment type="subcellular location">
    <subcellularLocation>
        <location evidence="1">Membrane</location>
    </subcellularLocation>
</comment>
<dbReference type="PANTHER" id="PTHR30332">
    <property type="entry name" value="PROBABLE GENERAL SECRETION PATHWAY PROTEIN D"/>
    <property type="match status" value="1"/>
</dbReference>
<dbReference type="Proteomes" id="UP000703590">
    <property type="component" value="Unassembled WGS sequence"/>
</dbReference>
<feature type="signal peptide" evidence="4">
    <location>
        <begin position="1"/>
        <end position="28"/>
    </location>
</feature>
<sequence length="494" mass="54635">MLLSHSNNKFLAVIMLFVSFSLPSVSLGATETSCEYRVFNVKINESVSIREVINQLSNVCNFSTVVKDPQAITILQNQLQGINIRDLTLHEILDLLLEENNLNYEFKRNTLRISALETKTFSLDYITSIRQGVATLNASISATPTEEGSTRDTANAAENEIRVTEEFDFWNTLDAELTAVLNSGSEVYAAQSPIINRQAGLITITGTSTQLKRAQTYLDDLKRRLHRQVMIDVSVISVGLSEDQTTGVDWSKFQLSLSHNSDNDLDYVGTSVSNAFNANNYAKNINVLNNISFSMEGLINFLKSNGDTRVVSNPKVITMNNQQALITVGDNINYRVPEDTSASDGDNITTTYNNYSIFIGVLLNLLPEISDENKIMLRINPSISSFKYADDDAKQTTPREVAPDTTEKKLSTVVMVNSGDTIILGGLIENTKGFDHTKVPLLGDLPLLGSAFRSTKKTTSSTELVFVITPRIIGEQTPYTQTLKDLGFSKSIYE</sequence>
<evidence type="ECO:0000256" key="1">
    <source>
        <dbReference type="ARBA" id="ARBA00004370"/>
    </source>
</evidence>
<feature type="domain" description="Secretin N-terminal" evidence="6">
    <location>
        <begin position="118"/>
        <end position="186"/>
    </location>
</feature>
<keyword evidence="2 4" id="KW-0732">Signal</keyword>
<keyword evidence="3" id="KW-0472">Membrane</keyword>
<dbReference type="RefSeq" id="WP_205459931.1">
    <property type="nucleotide sequence ID" value="NZ_JAFHKK010000034.1"/>
</dbReference>
<reference evidence="7 8" key="2">
    <citation type="submission" date="2021-02" db="EMBL/GenBank/DDBJ databases">
        <title>Sulfurospirillum tamanensis sp. nov.</title>
        <authorList>
            <person name="Frolova A."/>
            <person name="Merkel A."/>
            <person name="Slobodkin A."/>
        </authorList>
    </citation>
    <scope>NUCLEOTIDE SEQUENCE [LARGE SCALE GENOMIC DNA]</scope>
    <source>
        <strain evidence="7 8">T05b</strain>
    </source>
</reference>
<dbReference type="NCBIfam" id="TIGR02519">
    <property type="entry name" value="pilus_MshL"/>
    <property type="match status" value="1"/>
</dbReference>
<feature type="chain" id="PRO_5046346764" evidence="4">
    <location>
        <begin position="29"/>
        <end position="494"/>
    </location>
</feature>
<evidence type="ECO:0000256" key="4">
    <source>
        <dbReference type="SAM" id="SignalP"/>
    </source>
</evidence>
<dbReference type="PANTHER" id="PTHR30332:SF24">
    <property type="entry name" value="SECRETIN GSPD-RELATED"/>
    <property type="match status" value="1"/>
</dbReference>
<dbReference type="InterPro" id="IPR050810">
    <property type="entry name" value="Bact_Secretion_Sys_Channel"/>
</dbReference>
<dbReference type="PRINTS" id="PR00811">
    <property type="entry name" value="BCTERIALGSPD"/>
</dbReference>
<proteinExistence type="predicted"/>
<protein>
    <submittedName>
        <fullName evidence="7">Pilus (MSHA type) biogenesis protein MshL</fullName>
    </submittedName>
</protein>
<reference evidence="8" key="1">
    <citation type="submission" date="2021-02" db="EMBL/GenBank/DDBJ databases">
        <title>Sulfurospirillum tamanensis sp. nov.</title>
        <authorList>
            <person name="Merkel A.Y."/>
        </authorList>
    </citation>
    <scope>NUCLEOTIDE SEQUENCE [LARGE SCALE GENOMIC DNA]</scope>
    <source>
        <strain evidence="8">T05b</strain>
    </source>
</reference>
<feature type="domain" description="Type II/III secretion system secretin-like" evidence="5">
    <location>
        <begin position="302"/>
        <end position="473"/>
    </location>
</feature>
<evidence type="ECO:0000256" key="2">
    <source>
        <dbReference type="ARBA" id="ARBA00022729"/>
    </source>
</evidence>
<dbReference type="EMBL" id="JAFHKK010000034">
    <property type="protein sequence ID" value="MBN2965370.1"/>
    <property type="molecule type" value="Genomic_DNA"/>
</dbReference>
<evidence type="ECO:0000313" key="7">
    <source>
        <dbReference type="EMBL" id="MBN2965370.1"/>
    </source>
</evidence>
<evidence type="ECO:0000259" key="5">
    <source>
        <dbReference type="Pfam" id="PF00263"/>
    </source>
</evidence>
<name>A0ABS2WV35_9BACT</name>
<evidence type="ECO:0000313" key="8">
    <source>
        <dbReference type="Proteomes" id="UP000703590"/>
    </source>
</evidence>
<accession>A0ABS2WV35</accession>
<dbReference type="InterPro" id="IPR001775">
    <property type="entry name" value="GspD/PilQ"/>
</dbReference>